<dbReference type="GO" id="GO:0030246">
    <property type="term" value="F:carbohydrate binding"/>
    <property type="evidence" value="ECO:0007669"/>
    <property type="project" value="InterPro"/>
</dbReference>
<name>A0A382C3D1_9ZZZZ</name>
<evidence type="ECO:0000259" key="1">
    <source>
        <dbReference type="Pfam" id="PF19190"/>
    </source>
</evidence>
<sequence>MSLLFVLSCEDTTPIRDNPFDPENPNYIYSSLSGLISDHRISSPVQGCIIILDETDTTINNDDGFYSFENVVHGEHILTIENINYFSIKDTITVEYNTHINHNVSIVEDVPYLELSDSILIFLPAETNKDLILSNSGTQNLNWSINHEEESINVNVMSGSLSPDEYQNLNFAVNKNLLEIGSYDISIDFISNGGNYTLPLKVFVEPILIITTDSIPFDMNTLNSFFGLVNPGGGTLDFTINENITWLTLSLYEGQIQGDTLIVEAFVDTNYVNDGNNAGVINVNSSNGVAIISTSIYSPYPPALEISVYTLDFGLDLETMSFSIINGGDGILFWNIGQIEDWLEVTPQSGQTINEELVYITVDRSLLFEGDYNFNLEINANSQNEEIDLSLNVLPILYVSESYFDFNSSINEFSFQITNVGNGIMPWAIDVDDNWLQLSEQNGQT</sequence>
<dbReference type="InterPro" id="IPR013784">
    <property type="entry name" value="Carb-bd-like_fold"/>
</dbReference>
<evidence type="ECO:0000313" key="2">
    <source>
        <dbReference type="EMBL" id="SVB20272.1"/>
    </source>
</evidence>
<feature type="domain" description="BACON" evidence="1">
    <location>
        <begin position="125"/>
        <end position="197"/>
    </location>
</feature>
<dbReference type="SUPFAM" id="SSF49452">
    <property type="entry name" value="Starch-binding domain-like"/>
    <property type="match status" value="1"/>
</dbReference>
<reference evidence="2" key="1">
    <citation type="submission" date="2018-05" db="EMBL/GenBank/DDBJ databases">
        <authorList>
            <person name="Lanie J.A."/>
            <person name="Ng W.-L."/>
            <person name="Kazmierczak K.M."/>
            <person name="Andrzejewski T.M."/>
            <person name="Davidsen T.M."/>
            <person name="Wayne K.J."/>
            <person name="Tettelin H."/>
            <person name="Glass J.I."/>
            <person name="Rusch D."/>
            <person name="Podicherti R."/>
            <person name="Tsui H.-C.T."/>
            <person name="Winkler M.E."/>
        </authorList>
    </citation>
    <scope>NUCLEOTIDE SEQUENCE</scope>
</reference>
<gene>
    <name evidence="2" type="ORF">METZ01_LOCUS173126</name>
</gene>
<protein>
    <recommendedName>
        <fullName evidence="1">BACON domain-containing protein</fullName>
    </recommendedName>
</protein>
<dbReference type="Pfam" id="PF19190">
    <property type="entry name" value="BACON_2"/>
    <property type="match status" value="3"/>
</dbReference>
<dbReference type="Gene3D" id="2.60.40.1120">
    <property type="entry name" value="Carboxypeptidase-like, regulatory domain"/>
    <property type="match status" value="1"/>
</dbReference>
<organism evidence="2">
    <name type="scientific">marine metagenome</name>
    <dbReference type="NCBI Taxonomy" id="408172"/>
    <lineage>
        <taxon>unclassified sequences</taxon>
        <taxon>metagenomes</taxon>
        <taxon>ecological metagenomes</taxon>
    </lineage>
</organism>
<feature type="domain" description="BACON" evidence="1">
    <location>
        <begin position="399"/>
        <end position="444"/>
    </location>
</feature>
<dbReference type="EMBL" id="UINC01032503">
    <property type="protein sequence ID" value="SVB20272.1"/>
    <property type="molecule type" value="Genomic_DNA"/>
</dbReference>
<dbReference type="InterPro" id="IPR024361">
    <property type="entry name" value="BACON"/>
</dbReference>
<feature type="domain" description="BACON" evidence="1">
    <location>
        <begin position="304"/>
        <end position="380"/>
    </location>
</feature>
<proteinExistence type="predicted"/>
<feature type="non-terminal residue" evidence="2">
    <location>
        <position position="445"/>
    </location>
</feature>
<accession>A0A382C3D1</accession>
<dbReference type="AlphaFoldDB" id="A0A382C3D1"/>